<dbReference type="InterPro" id="IPR032675">
    <property type="entry name" value="LRR_dom_sf"/>
</dbReference>
<dbReference type="PANTHER" id="PTHR47679">
    <property type="entry name" value="PROTEIN TORNADO 1"/>
    <property type="match status" value="1"/>
</dbReference>
<protein>
    <submittedName>
        <fullName evidence="1">Uncharacterized protein</fullName>
    </submittedName>
</protein>
<proteinExistence type="predicted"/>
<keyword evidence="2" id="KW-1185">Reference proteome</keyword>
<evidence type="ECO:0000313" key="2">
    <source>
        <dbReference type="Proteomes" id="UP000825935"/>
    </source>
</evidence>
<dbReference type="Proteomes" id="UP000825935">
    <property type="component" value="Chromosome 18"/>
</dbReference>
<accession>A0A8T2SPY4</accession>
<dbReference type="SUPFAM" id="SSF52047">
    <property type="entry name" value="RNI-like"/>
    <property type="match status" value="1"/>
</dbReference>
<dbReference type="EMBL" id="CM035423">
    <property type="protein sequence ID" value="KAH7365237.1"/>
    <property type="molecule type" value="Genomic_DNA"/>
</dbReference>
<evidence type="ECO:0000313" key="1">
    <source>
        <dbReference type="EMBL" id="KAH7365237.1"/>
    </source>
</evidence>
<dbReference type="Gene3D" id="3.80.10.10">
    <property type="entry name" value="Ribonuclease Inhibitor"/>
    <property type="match status" value="1"/>
</dbReference>
<dbReference type="PANTHER" id="PTHR47679:SF1">
    <property type="entry name" value="PROTEIN TORNADO 1"/>
    <property type="match status" value="1"/>
</dbReference>
<sequence length="506" mass="57810">MDQYSRHRRHLVQNPWKDPWIVKLKRQEDVNDSVWNAWVDALKKSMETLTASTCRSWSDFLRSSSEEDRSALSTMFVLSRDAGRVYSTISTEPRSRSRVFELFASFPTVQWGVNGLVIVTRNPFEMTEILCAVASLPQLDRLAVIHISAKSPQRIWLTDPHLEADTFKIETLINKFGQVWYSNASLEKYIGHLLDGEDFNDLHLTGDDPAETAASLAILLVLQSTRTSFLALHFERRFIPMFWNIYTDMITHRMLGALLRNASLKHFYYHHPYIDIESDELENLASNHPSILSLRLSARQISGRTVHCIFDSLTRSRRQITSLSLECDEFQDCSIPRIVDALRRCRTFHDLHLLGHPLQDDPSIAAQLKKNKTNLEVEQYLTKAGERPSTVRLYLCGVPFSAWIYQITSNNSTCQWKTSTQQSLLNCSPSSSYIRKLGSISSSSNQVSRTRGISVTVLLQEGQINGSTRISIWDMAGQAEFHAFHDSMLPDMCSNAISPLFLFHFV</sequence>
<dbReference type="AlphaFoldDB" id="A0A8T2SPY4"/>
<organism evidence="1 2">
    <name type="scientific">Ceratopteris richardii</name>
    <name type="common">Triangle waterfern</name>
    <dbReference type="NCBI Taxonomy" id="49495"/>
    <lineage>
        <taxon>Eukaryota</taxon>
        <taxon>Viridiplantae</taxon>
        <taxon>Streptophyta</taxon>
        <taxon>Embryophyta</taxon>
        <taxon>Tracheophyta</taxon>
        <taxon>Polypodiopsida</taxon>
        <taxon>Polypodiidae</taxon>
        <taxon>Polypodiales</taxon>
        <taxon>Pteridineae</taxon>
        <taxon>Pteridaceae</taxon>
        <taxon>Parkerioideae</taxon>
        <taxon>Ceratopteris</taxon>
    </lineage>
</organism>
<reference evidence="1" key="1">
    <citation type="submission" date="2021-08" db="EMBL/GenBank/DDBJ databases">
        <title>WGS assembly of Ceratopteris richardii.</title>
        <authorList>
            <person name="Marchant D.B."/>
            <person name="Chen G."/>
            <person name="Jenkins J."/>
            <person name="Shu S."/>
            <person name="Leebens-Mack J."/>
            <person name="Grimwood J."/>
            <person name="Schmutz J."/>
            <person name="Soltis P."/>
            <person name="Soltis D."/>
            <person name="Chen Z.-H."/>
        </authorList>
    </citation>
    <scope>NUCLEOTIDE SEQUENCE</scope>
    <source>
        <strain evidence="1">Whitten #5841</strain>
        <tissue evidence="1">Leaf</tissue>
    </source>
</reference>
<dbReference type="OrthoDB" id="537968at2759"/>
<name>A0A8T2SPY4_CERRI</name>
<comment type="caution">
    <text evidence="1">The sequence shown here is derived from an EMBL/GenBank/DDBJ whole genome shotgun (WGS) entry which is preliminary data.</text>
</comment>
<gene>
    <name evidence="1" type="ORF">KP509_18G016400</name>
</gene>